<sequence>MSLEEDIKYSFMGYLTEGIPPGEAVFFDCDGNDGLCISSVAGVCLRCAAPWVHCGCGKYDLDCICGACAESSEMAECPHCGARL</sequence>
<reference evidence="1" key="1">
    <citation type="submission" date="2020-03" db="EMBL/GenBank/DDBJ databases">
        <title>The deep terrestrial virosphere.</title>
        <authorList>
            <person name="Holmfeldt K."/>
            <person name="Nilsson E."/>
            <person name="Simone D."/>
            <person name="Lopez-Fernandez M."/>
            <person name="Wu X."/>
            <person name="de Brujin I."/>
            <person name="Lundin D."/>
            <person name="Andersson A."/>
            <person name="Bertilsson S."/>
            <person name="Dopson M."/>
        </authorList>
    </citation>
    <scope>NUCLEOTIDE SEQUENCE</scope>
    <source>
        <strain evidence="1">MM415B02033</strain>
    </source>
</reference>
<proteinExistence type="predicted"/>
<dbReference type="EMBL" id="MT141166">
    <property type="protein sequence ID" value="QJA55558.1"/>
    <property type="molecule type" value="Genomic_DNA"/>
</dbReference>
<protein>
    <submittedName>
        <fullName evidence="1">Uncharacterized protein</fullName>
    </submittedName>
</protein>
<evidence type="ECO:0000313" key="1">
    <source>
        <dbReference type="EMBL" id="QJA55558.1"/>
    </source>
</evidence>
<accession>A0A6M3IEC8</accession>
<dbReference type="AlphaFoldDB" id="A0A6M3IEC8"/>
<name>A0A6M3IEC8_9ZZZZ</name>
<gene>
    <name evidence="1" type="ORF">MM415B02033_0009</name>
</gene>
<organism evidence="1">
    <name type="scientific">viral metagenome</name>
    <dbReference type="NCBI Taxonomy" id="1070528"/>
    <lineage>
        <taxon>unclassified sequences</taxon>
        <taxon>metagenomes</taxon>
        <taxon>organismal metagenomes</taxon>
    </lineage>
</organism>